<dbReference type="InterPro" id="IPR042197">
    <property type="entry name" value="Apaf_helical"/>
</dbReference>
<evidence type="ECO:0000256" key="2">
    <source>
        <dbReference type="ARBA" id="ARBA00022741"/>
    </source>
</evidence>
<feature type="domain" description="Disease resistance protein At4g27190-like leucine-rich repeats" evidence="7">
    <location>
        <begin position="1470"/>
        <end position="1589"/>
    </location>
</feature>
<organism evidence="8 9">
    <name type="scientific">Populus alba x Populus x berolinensis</name>
    <dbReference type="NCBI Taxonomy" id="444605"/>
    <lineage>
        <taxon>Eukaryota</taxon>
        <taxon>Viridiplantae</taxon>
        <taxon>Streptophyta</taxon>
        <taxon>Embryophyta</taxon>
        <taxon>Tracheophyta</taxon>
        <taxon>Spermatophyta</taxon>
        <taxon>Magnoliopsida</taxon>
        <taxon>eudicotyledons</taxon>
        <taxon>Gunneridae</taxon>
        <taxon>Pentapetalae</taxon>
        <taxon>rosids</taxon>
        <taxon>fabids</taxon>
        <taxon>Malpighiales</taxon>
        <taxon>Salicaceae</taxon>
        <taxon>Saliceae</taxon>
        <taxon>Populus</taxon>
    </lineage>
</organism>
<dbReference type="Pfam" id="PF23247">
    <property type="entry name" value="LRR_RPS2"/>
    <property type="match status" value="5"/>
</dbReference>
<comment type="caution">
    <text evidence="8">The sequence shown here is derived from an EMBL/GenBank/DDBJ whole genome shotgun (WGS) entry which is preliminary data.</text>
</comment>
<evidence type="ECO:0000259" key="6">
    <source>
        <dbReference type="Pfam" id="PF00931"/>
    </source>
</evidence>
<protein>
    <recommendedName>
        <fullName evidence="10">AAA+ ATPase domain-containing protein</fullName>
    </recommendedName>
</protein>
<dbReference type="PANTHER" id="PTHR33463:SF203">
    <property type="entry name" value="AAA+ ATPASE DOMAIN-CONTAINING PROTEIN"/>
    <property type="match status" value="1"/>
</dbReference>
<evidence type="ECO:0000256" key="1">
    <source>
        <dbReference type="ARBA" id="ARBA00008894"/>
    </source>
</evidence>
<evidence type="ECO:0008006" key="10">
    <source>
        <dbReference type="Google" id="ProtNLM"/>
    </source>
</evidence>
<evidence type="ECO:0000313" key="9">
    <source>
        <dbReference type="Proteomes" id="UP001164929"/>
    </source>
</evidence>
<dbReference type="Gene3D" id="3.40.50.300">
    <property type="entry name" value="P-loop containing nucleotide triphosphate hydrolases"/>
    <property type="match status" value="1"/>
</dbReference>
<gene>
    <name evidence="8" type="ORF">NC653_012889</name>
</gene>
<feature type="coiled-coil region" evidence="5">
    <location>
        <begin position="26"/>
        <end position="74"/>
    </location>
</feature>
<dbReference type="Gene3D" id="3.80.10.10">
    <property type="entry name" value="Ribonuclease Inhibitor"/>
    <property type="match status" value="4"/>
</dbReference>
<evidence type="ECO:0000256" key="3">
    <source>
        <dbReference type="ARBA" id="ARBA00022821"/>
    </source>
</evidence>
<name>A0AAD6QT25_9ROSI</name>
<dbReference type="Proteomes" id="UP001164929">
    <property type="component" value="Chromosome 5"/>
</dbReference>
<keyword evidence="9" id="KW-1185">Reference proteome</keyword>
<dbReference type="EMBL" id="JAQIZT010000005">
    <property type="protein sequence ID" value="KAJ6996134.1"/>
    <property type="molecule type" value="Genomic_DNA"/>
</dbReference>
<evidence type="ECO:0000256" key="4">
    <source>
        <dbReference type="ARBA" id="ARBA00022840"/>
    </source>
</evidence>
<keyword evidence="2" id="KW-0547">Nucleotide-binding</keyword>
<dbReference type="GO" id="GO:0005524">
    <property type="term" value="F:ATP binding"/>
    <property type="evidence" value="ECO:0007669"/>
    <property type="project" value="UniProtKB-KW"/>
</dbReference>
<feature type="domain" description="Disease resistance protein At4g27190-like leucine-rich repeats" evidence="7">
    <location>
        <begin position="1357"/>
        <end position="1469"/>
    </location>
</feature>
<comment type="similarity">
    <text evidence="1">Belongs to the disease resistance NB-LRR family.</text>
</comment>
<reference evidence="8" key="1">
    <citation type="journal article" date="2023" name="Mol. Ecol. Resour.">
        <title>Chromosome-level genome assembly of a triploid poplar Populus alba 'Berolinensis'.</title>
        <authorList>
            <person name="Chen S."/>
            <person name="Yu Y."/>
            <person name="Wang X."/>
            <person name="Wang S."/>
            <person name="Zhang T."/>
            <person name="Zhou Y."/>
            <person name="He R."/>
            <person name="Meng N."/>
            <person name="Wang Y."/>
            <person name="Liu W."/>
            <person name="Liu Z."/>
            <person name="Liu J."/>
            <person name="Guo Q."/>
            <person name="Huang H."/>
            <person name="Sederoff R.R."/>
            <person name="Wang G."/>
            <person name="Qu G."/>
            <person name="Chen S."/>
        </authorList>
    </citation>
    <scope>NUCLEOTIDE SEQUENCE</scope>
    <source>
        <strain evidence="8">SC-2020</strain>
    </source>
</reference>
<dbReference type="Pfam" id="PF00931">
    <property type="entry name" value="NB-ARC"/>
    <property type="match status" value="1"/>
</dbReference>
<dbReference type="InterPro" id="IPR002182">
    <property type="entry name" value="NB-ARC"/>
</dbReference>
<dbReference type="GO" id="GO:0043531">
    <property type="term" value="F:ADP binding"/>
    <property type="evidence" value="ECO:0007669"/>
    <property type="project" value="InterPro"/>
</dbReference>
<evidence type="ECO:0000313" key="8">
    <source>
        <dbReference type="EMBL" id="KAJ6996134.1"/>
    </source>
</evidence>
<feature type="domain" description="Disease resistance protein At4g27190-like leucine-rich repeats" evidence="7">
    <location>
        <begin position="743"/>
        <end position="862"/>
    </location>
</feature>
<keyword evidence="4" id="KW-0067">ATP-binding</keyword>
<proteinExistence type="inferred from homology"/>
<dbReference type="PANTHER" id="PTHR33463">
    <property type="entry name" value="NB-ARC DOMAIN-CONTAINING PROTEIN-RELATED"/>
    <property type="match status" value="1"/>
</dbReference>
<accession>A0AAD6QT25</accession>
<dbReference type="Gene3D" id="1.10.8.430">
    <property type="entry name" value="Helical domain of apoptotic protease-activating factors"/>
    <property type="match status" value="1"/>
</dbReference>
<dbReference type="InterPro" id="IPR057135">
    <property type="entry name" value="At4g27190-like_LRR"/>
</dbReference>
<dbReference type="SUPFAM" id="SSF52058">
    <property type="entry name" value="L domain-like"/>
    <property type="match status" value="1"/>
</dbReference>
<dbReference type="SUPFAM" id="SSF52540">
    <property type="entry name" value="P-loop containing nucleoside triphosphate hydrolases"/>
    <property type="match status" value="1"/>
</dbReference>
<feature type="domain" description="Disease resistance protein At4g27190-like leucine-rich repeats" evidence="7">
    <location>
        <begin position="1100"/>
        <end position="1249"/>
    </location>
</feature>
<keyword evidence="5" id="KW-0175">Coiled coil</keyword>
<feature type="domain" description="NB-ARC" evidence="6">
    <location>
        <begin position="154"/>
        <end position="322"/>
    </location>
</feature>
<keyword evidence="3" id="KW-0611">Plant defense</keyword>
<feature type="domain" description="Disease resistance protein At4g27190-like leucine-rich repeats" evidence="7">
    <location>
        <begin position="940"/>
        <end position="1063"/>
    </location>
</feature>
<dbReference type="InterPro" id="IPR027417">
    <property type="entry name" value="P-loop_NTPase"/>
</dbReference>
<evidence type="ECO:0000259" key="7">
    <source>
        <dbReference type="Pfam" id="PF23247"/>
    </source>
</evidence>
<dbReference type="InterPro" id="IPR050905">
    <property type="entry name" value="Plant_NBS-LRR"/>
</dbReference>
<evidence type="ECO:0000256" key="5">
    <source>
        <dbReference type="SAM" id="Coils"/>
    </source>
</evidence>
<sequence>MEIVISIVAKVAELLVVPIKRQIGYVIDCNTNIQNLKNEVKKLTDAKTRVIHSIEEARRKGEEIEAEVLNWLESVDGVIEGGGGVVGDESSKKCFMGLCPDLKIRYQLGKAAKKELTVIVDLREKGKFDGVAHRPAPSGIGPVKEYEAFESRDSVVNAIVDALKDGAVNMVGVYGMGGLGKTTLVLKVAEQVKEGRLFEKVVLALVSQTPDIRRIQGEIADGLGLKLDAETDKGRASQLCEGLKKMTCKIPGTQTMRVLVILDDIWKELKLEDVGIPHEGCKILMSSRIESVLSREMGANKSFPIQFLPPNEAWNFFEKMVGVTVKNPRLQLVAAEVAERCAGLPILLATVARALKNKDLHAWKDALKQLTRFDKDEIDKRVYSCLELSYIALRGDEIKSLFLLCGQLRSNNILISDLLRYGIGLDLFKGRSTLEEARNRLHTLVDELKASCLLLEGDNDGSVKMHDVVQSFAIDVASRDHHVLVVTDELKEWPTNDVLQQCSRISSPYRKIPDLPAILECPNLRSFILLNKDPSLQIPDNFFREMKELKVLGLTEVNLSPLPSSLQFLENLQTLCLDHCVLEDISIVGELKKLQVLSLNSSNLVCLPREIGKLTRLLLLDLGNCVRLEVISPNVLSSLTRLEELYMGNSFLKWEAEGASSERNNACLSELKLLANLITLDMQITDADHMPKDLFLCFQKLERFRIFIGDRWDWSVKYATPRTLKLKLNTVIQVEEGVNTLLKITEELHLQELNGVKSILNDLDGEGFSQLKHLHVENCPGVQYIINSMRMGPRTAFLNLDSLFLENLDNLEMICHGQLMEESLGNLRILKVESCHRLKNLFSVSMARRLVRLEEIKIIDCKIMEEVVAEESESDTADGEPIEFTQLRRLTLQRLPQFTSFHSNRRQKLLARDVRSKEIVAGNEVGTSMSLFNTKILFPNLEDLRLSSIKVEKIWHDQPAVQPPCVKNLASIVVDNCSNLNYLLTSSMVESLAQLERLDIWNCESMEEIVEGKMMSKMLFPKLHSVMLNGLPKLTRFCTSNLLECHSLKMLTLWNCSELKEFISIPSSADGPAMSKPDNTKSALFDDKVAFPDLEEFVIFEMDNLKVIWHNELQGDMAHPDSFCKLKTLEVWSAKNLLNIFPSSMLRRFHNLEYLFIDGCDSVEEIFDLQVLINVEQRLAVTASQLRVVRLRNLPHLKHVWNRDLQGILSFHNLSSVRVEGCPGLRSLFPASVAQNLPQLEELRIDTCGVEEIVAKDEGLDERPEFLFPKVTDLQLRKLPELKRFYPGIHTSEWPRLKKLRVYDCEKIEIFPSEIKCSHEPCREDHMEIEGQQPLLSFRKIFPNLEDLSLESKYASALLKCPQDFYYKLKALELFCFGDATFLFDLLPRFPNMETLHVERGTFKELLPSRLVGMEEHATVLPPIRHLVLRSLACLEHLWKSNSQLDQALQTLETLWVWDCGTLIYLAPSRASFQNLTTLDVRRCERLVKLVTSTTAKSLAQLTRMSIEDCSMVTEIVANEGDGIKDEIVFSKLERLFLHSLPSLTSFCSEKHSFDFPSLLEVTVEQCPEMKFFSNGALSTPKLEEILIEEDEKGPWTGNLNTTIQQLSTQTLLELEVEGEKGRKEGEEEERSRRNQLMIFIIHRQNCVMFYFFAKSLIRYIWLFAPFLSMSELTLDVKVKNTNYNTSVASANASSTHPGQGPPRFLELKHVYSPSMVASLEKLKSLEICNCKAVEEIAVTYGCSDGGQRIEEGMKNE</sequence>
<dbReference type="InterPro" id="IPR032675">
    <property type="entry name" value="LRR_dom_sf"/>
</dbReference>
<dbReference type="SUPFAM" id="SSF52047">
    <property type="entry name" value="RNI-like"/>
    <property type="match status" value="2"/>
</dbReference>
<dbReference type="GO" id="GO:0006952">
    <property type="term" value="P:defense response"/>
    <property type="evidence" value="ECO:0007669"/>
    <property type="project" value="UniProtKB-KW"/>
</dbReference>
<dbReference type="PRINTS" id="PR00364">
    <property type="entry name" value="DISEASERSIST"/>
</dbReference>